<evidence type="ECO:0000313" key="2">
    <source>
        <dbReference type="Proteomes" id="UP000708208"/>
    </source>
</evidence>
<protein>
    <submittedName>
        <fullName evidence="1">Uncharacterized protein</fullName>
    </submittedName>
</protein>
<accession>A0A8J2P4L3</accession>
<comment type="caution">
    <text evidence="1">The sequence shown here is derived from an EMBL/GenBank/DDBJ whole genome shotgun (WGS) entry which is preliminary data.</text>
</comment>
<organism evidence="1 2">
    <name type="scientific">Allacma fusca</name>
    <dbReference type="NCBI Taxonomy" id="39272"/>
    <lineage>
        <taxon>Eukaryota</taxon>
        <taxon>Metazoa</taxon>
        <taxon>Ecdysozoa</taxon>
        <taxon>Arthropoda</taxon>
        <taxon>Hexapoda</taxon>
        <taxon>Collembola</taxon>
        <taxon>Symphypleona</taxon>
        <taxon>Sminthuridae</taxon>
        <taxon>Allacma</taxon>
    </lineage>
</organism>
<reference evidence="1" key="1">
    <citation type="submission" date="2021-06" db="EMBL/GenBank/DDBJ databases">
        <authorList>
            <person name="Hodson N. C."/>
            <person name="Mongue J. A."/>
            <person name="Jaron S. K."/>
        </authorList>
    </citation>
    <scope>NUCLEOTIDE SEQUENCE</scope>
</reference>
<proteinExistence type="predicted"/>
<name>A0A8J2P4L3_9HEXA</name>
<gene>
    <name evidence="1" type="ORF">AFUS01_LOCUS14358</name>
</gene>
<dbReference type="AlphaFoldDB" id="A0A8J2P4L3"/>
<dbReference type="EMBL" id="CAJVCH010121317">
    <property type="protein sequence ID" value="CAG7725401.1"/>
    <property type="molecule type" value="Genomic_DNA"/>
</dbReference>
<sequence>MCHLSSWSHALRTLVVGLPSRSLTEARSQLCVSQCRRNPQTDSGRAHESTIMGRLIQLQRSHGFTALLFSSSHSSHQKEI</sequence>
<keyword evidence="2" id="KW-1185">Reference proteome</keyword>
<dbReference type="Proteomes" id="UP000708208">
    <property type="component" value="Unassembled WGS sequence"/>
</dbReference>
<evidence type="ECO:0000313" key="1">
    <source>
        <dbReference type="EMBL" id="CAG7725401.1"/>
    </source>
</evidence>